<feature type="compositionally biased region" description="Low complexity" evidence="1">
    <location>
        <begin position="94"/>
        <end position="103"/>
    </location>
</feature>
<sequence>MAAADDPCGVAEAAWLEPKRELGHEDEDHEEEWGSEEWGHDAGGWYEDVLGTDAKMEGWWNGGGWKYQGYKKEYNYKTVKKDKWPKNYQQMNRSSSSDSQGSGRYVPNGFIRDGIFYPRGTEGAFNYQ</sequence>
<evidence type="ECO:0000313" key="2">
    <source>
        <dbReference type="EMBL" id="OLP90543.1"/>
    </source>
</evidence>
<organism evidence="2 3">
    <name type="scientific">Symbiodinium microadriaticum</name>
    <name type="common">Dinoflagellate</name>
    <name type="synonym">Zooxanthella microadriatica</name>
    <dbReference type="NCBI Taxonomy" id="2951"/>
    <lineage>
        <taxon>Eukaryota</taxon>
        <taxon>Sar</taxon>
        <taxon>Alveolata</taxon>
        <taxon>Dinophyceae</taxon>
        <taxon>Suessiales</taxon>
        <taxon>Symbiodiniaceae</taxon>
        <taxon>Symbiodinium</taxon>
    </lineage>
</organism>
<evidence type="ECO:0000256" key="1">
    <source>
        <dbReference type="SAM" id="MobiDB-lite"/>
    </source>
</evidence>
<reference evidence="2 3" key="1">
    <citation type="submission" date="2016-02" db="EMBL/GenBank/DDBJ databases">
        <title>Genome analysis of coral dinoflagellate symbionts highlights evolutionary adaptations to a symbiotic lifestyle.</title>
        <authorList>
            <person name="Aranda M."/>
            <person name="Li Y."/>
            <person name="Liew Y.J."/>
            <person name="Baumgarten S."/>
            <person name="Simakov O."/>
            <person name="Wilson M."/>
            <person name="Piel J."/>
            <person name="Ashoor H."/>
            <person name="Bougouffa S."/>
            <person name="Bajic V.B."/>
            <person name="Ryu T."/>
            <person name="Ravasi T."/>
            <person name="Bayer T."/>
            <person name="Micklem G."/>
            <person name="Kim H."/>
            <person name="Bhak J."/>
            <person name="Lajeunesse T.C."/>
            <person name="Voolstra C.R."/>
        </authorList>
    </citation>
    <scope>NUCLEOTIDE SEQUENCE [LARGE SCALE GENOMIC DNA]</scope>
    <source>
        <strain evidence="2 3">CCMP2467</strain>
    </source>
</reference>
<dbReference type="AlphaFoldDB" id="A0A1Q9D5S9"/>
<name>A0A1Q9D5S9_SYMMI</name>
<feature type="region of interest" description="Disordered" evidence="1">
    <location>
        <begin position="1"/>
        <end position="40"/>
    </location>
</feature>
<dbReference type="Proteomes" id="UP000186817">
    <property type="component" value="Unassembled WGS sequence"/>
</dbReference>
<keyword evidence="3" id="KW-1185">Reference proteome</keyword>
<feature type="compositionally biased region" description="Acidic residues" evidence="1">
    <location>
        <begin position="24"/>
        <end position="35"/>
    </location>
</feature>
<dbReference type="EMBL" id="LSRX01000706">
    <property type="protein sequence ID" value="OLP90543.1"/>
    <property type="molecule type" value="Genomic_DNA"/>
</dbReference>
<accession>A0A1Q9D5S9</accession>
<evidence type="ECO:0000313" key="3">
    <source>
        <dbReference type="Proteomes" id="UP000186817"/>
    </source>
</evidence>
<gene>
    <name evidence="2" type="ORF">AK812_SmicGene27907</name>
</gene>
<proteinExistence type="predicted"/>
<feature type="region of interest" description="Disordered" evidence="1">
    <location>
        <begin position="87"/>
        <end position="106"/>
    </location>
</feature>
<protein>
    <submittedName>
        <fullName evidence="2">Uncharacterized protein</fullName>
    </submittedName>
</protein>
<comment type="caution">
    <text evidence="2">The sequence shown here is derived from an EMBL/GenBank/DDBJ whole genome shotgun (WGS) entry which is preliminary data.</text>
</comment>